<organism evidence="2 3">
    <name type="scientific">Pipistrellus kuhlii</name>
    <name type="common">Kuhl's pipistrelle</name>
    <dbReference type="NCBI Taxonomy" id="59472"/>
    <lineage>
        <taxon>Eukaryota</taxon>
        <taxon>Metazoa</taxon>
        <taxon>Chordata</taxon>
        <taxon>Craniata</taxon>
        <taxon>Vertebrata</taxon>
        <taxon>Euteleostomi</taxon>
        <taxon>Mammalia</taxon>
        <taxon>Eutheria</taxon>
        <taxon>Laurasiatheria</taxon>
        <taxon>Chiroptera</taxon>
        <taxon>Yangochiroptera</taxon>
        <taxon>Vespertilionidae</taxon>
        <taxon>Pipistrellus</taxon>
    </lineage>
</organism>
<gene>
    <name evidence="2" type="ORF">mPipKuh1_009608</name>
</gene>
<accession>A0A7J7ZJW9</accession>
<feature type="transmembrane region" description="Helical" evidence="1">
    <location>
        <begin position="122"/>
        <end position="140"/>
    </location>
</feature>
<name>A0A7J7ZJW9_PIPKU</name>
<reference evidence="2 3" key="1">
    <citation type="journal article" date="2020" name="Nature">
        <title>Six reference-quality genomes reveal evolution of bat adaptations.</title>
        <authorList>
            <person name="Jebb D."/>
            <person name="Huang Z."/>
            <person name="Pippel M."/>
            <person name="Hughes G.M."/>
            <person name="Lavrichenko K."/>
            <person name="Devanna P."/>
            <person name="Winkler S."/>
            <person name="Jermiin L.S."/>
            <person name="Skirmuntt E.C."/>
            <person name="Katzourakis A."/>
            <person name="Burkitt-Gray L."/>
            <person name="Ray D.A."/>
            <person name="Sullivan K.A.M."/>
            <person name="Roscito J.G."/>
            <person name="Kirilenko B.M."/>
            <person name="Davalos L.M."/>
            <person name="Corthals A.P."/>
            <person name="Power M.L."/>
            <person name="Jones G."/>
            <person name="Ransome R.D."/>
            <person name="Dechmann D.K.N."/>
            <person name="Locatelli A.G."/>
            <person name="Puechmaille S.J."/>
            <person name="Fedrigo O."/>
            <person name="Jarvis E.D."/>
            <person name="Hiller M."/>
            <person name="Vernes S.C."/>
            <person name="Myers E.W."/>
            <person name="Teeling E.C."/>
        </authorList>
    </citation>
    <scope>NUCLEOTIDE SEQUENCE [LARGE SCALE GENOMIC DNA]</scope>
    <source>
        <strain evidence="2">MPipKuh1</strain>
        <tissue evidence="2">Flight muscle</tissue>
    </source>
</reference>
<dbReference type="AlphaFoldDB" id="A0A7J7ZJW9"/>
<keyword evidence="1" id="KW-0812">Transmembrane</keyword>
<feature type="transmembrane region" description="Helical" evidence="1">
    <location>
        <begin position="97"/>
        <end position="115"/>
    </location>
</feature>
<proteinExistence type="predicted"/>
<evidence type="ECO:0000313" key="3">
    <source>
        <dbReference type="Proteomes" id="UP000558488"/>
    </source>
</evidence>
<dbReference type="EMBL" id="JACAGB010000003">
    <property type="protein sequence ID" value="KAF6374389.1"/>
    <property type="molecule type" value="Genomic_DNA"/>
</dbReference>
<protein>
    <submittedName>
        <fullName evidence="2">Uncharacterized protein</fullName>
    </submittedName>
</protein>
<keyword evidence="1" id="KW-0472">Membrane</keyword>
<evidence type="ECO:0000313" key="2">
    <source>
        <dbReference type="EMBL" id="KAF6374389.1"/>
    </source>
</evidence>
<feature type="transmembrane region" description="Helical" evidence="1">
    <location>
        <begin position="57"/>
        <end position="77"/>
    </location>
</feature>
<comment type="caution">
    <text evidence="2">The sequence shown here is derived from an EMBL/GenBank/DDBJ whole genome shotgun (WGS) entry which is preliminary data.</text>
</comment>
<sequence>MSFPTIFPQFVVYCSILWTMSRDFNFNEIQLIHFSFIDHTFDVSATRSSSYSRSYRFFPMLYSNFFFLLFCALEVVTNFVKHVKSVSRFSFLPFPNVPAILMKDHFFFFPLSYLCSSLKDKFIVFVWIYFWFSFLFHSPINSFFCPYHTVNITVD</sequence>
<keyword evidence="3" id="KW-1185">Reference proteome</keyword>
<keyword evidence="1" id="KW-1133">Transmembrane helix</keyword>
<dbReference type="Proteomes" id="UP000558488">
    <property type="component" value="Unassembled WGS sequence"/>
</dbReference>
<evidence type="ECO:0000256" key="1">
    <source>
        <dbReference type="SAM" id="Phobius"/>
    </source>
</evidence>